<evidence type="ECO:0000313" key="8">
    <source>
        <dbReference type="EMBL" id="KAA0694848.1"/>
    </source>
</evidence>
<sequence>MTRIQLLSPRLANQIAAGEVVERPASVIKELLENSLDAGATRIDIEVEQGGVKLLRVRDDGSGIVQDDLPLALSRHATSKIRDLDDLERVATLGFRGEALASVSSVSRLTMTSCTAGADQAWQVETEGRDMQPRLQPAAHPRGTTVEVRDLFFNTPARRKFLRTEKTEFSHLEEVVKRLALSRFDVAFSLRHNGRTVFSLRPAHGEQEARRRVASVCGPAFVEQSLSIDSERSGLRLWGWVGLPTFSRSQADLQYFFVNGRMIKDKLVVHAVRQAYRDVLFNGRHPTFVLFLEVDPAVVDVNVHPTKHEVRFRDGRMVHDFLFSTLHRALAAQRPGDQPGTEGGAEAPAQLAPQLTGASAGVFSGQERMSLNEPAASWSAQPAFQPQRPSAGEVTGALQGYSTLYGSSALAAGELPESTQQHDVPPLGYAVAQLHGVYILAENAQGLVVVDMHAAHERITYERLKLAMDQEGLRGQPLLVPESLAVSQREADCAEEHADWFSRLGFELQRMGPETLGIREIPALLRQADAVQLVRDVLSDLLEYGTSDRIEAHRNELLSTMACHGSVRANRRLTLTEMNALLRDMEQTERSGQCNHGRPTWTQMGMVELDKLFLRGR</sequence>
<keyword evidence="4 5" id="KW-0234">DNA repair</keyword>
<dbReference type="InterPro" id="IPR037198">
    <property type="entry name" value="MutL_C_sf"/>
</dbReference>
<dbReference type="AlphaFoldDB" id="A0A7V7KW58"/>
<dbReference type="Gene3D" id="3.30.565.10">
    <property type="entry name" value="Histidine kinase-like ATPase, C-terminal domain"/>
    <property type="match status" value="1"/>
</dbReference>
<dbReference type="GO" id="GO:0032300">
    <property type="term" value="C:mismatch repair complex"/>
    <property type="evidence" value="ECO:0007669"/>
    <property type="project" value="InterPro"/>
</dbReference>
<dbReference type="InterPro" id="IPR002099">
    <property type="entry name" value="MutL/Mlh/PMS"/>
</dbReference>
<dbReference type="NCBIfam" id="TIGR00585">
    <property type="entry name" value="mutl"/>
    <property type="match status" value="1"/>
</dbReference>
<dbReference type="GO" id="GO:0030983">
    <property type="term" value="F:mismatched DNA binding"/>
    <property type="evidence" value="ECO:0007669"/>
    <property type="project" value="InterPro"/>
</dbReference>
<organism evidence="8 9">
    <name type="scientific">Halopseudomonas laoshanensis</name>
    <dbReference type="NCBI Taxonomy" id="2268758"/>
    <lineage>
        <taxon>Bacteria</taxon>
        <taxon>Pseudomonadati</taxon>
        <taxon>Pseudomonadota</taxon>
        <taxon>Gammaproteobacteria</taxon>
        <taxon>Pseudomonadales</taxon>
        <taxon>Pseudomonadaceae</taxon>
        <taxon>Halopseudomonas</taxon>
    </lineage>
</organism>
<dbReference type="GO" id="GO:0004519">
    <property type="term" value="F:endonuclease activity"/>
    <property type="evidence" value="ECO:0007669"/>
    <property type="project" value="UniProtKB-KW"/>
</dbReference>
<dbReference type="Gene3D" id="3.30.1540.20">
    <property type="entry name" value="MutL, C-terminal domain, dimerisation subdomain"/>
    <property type="match status" value="1"/>
</dbReference>
<dbReference type="InterPro" id="IPR014721">
    <property type="entry name" value="Ribsml_uS5_D2-typ_fold_subgr"/>
</dbReference>
<dbReference type="InterPro" id="IPR014762">
    <property type="entry name" value="DNA_mismatch_repair_CS"/>
</dbReference>
<keyword evidence="8" id="KW-0540">Nuclease</keyword>
<evidence type="ECO:0000313" key="9">
    <source>
        <dbReference type="Proteomes" id="UP000463138"/>
    </source>
</evidence>
<dbReference type="SMART" id="SM00853">
    <property type="entry name" value="MutL_C"/>
    <property type="match status" value="1"/>
</dbReference>
<dbReference type="SMART" id="SM01340">
    <property type="entry name" value="DNA_mis_repair"/>
    <property type="match status" value="1"/>
</dbReference>
<dbReference type="PANTHER" id="PTHR10073">
    <property type="entry name" value="DNA MISMATCH REPAIR PROTEIN MLH, PMS, MUTL"/>
    <property type="match status" value="1"/>
</dbReference>
<dbReference type="InterPro" id="IPR013507">
    <property type="entry name" value="DNA_mismatch_S5_2-like"/>
</dbReference>
<dbReference type="InterPro" id="IPR014790">
    <property type="entry name" value="MutL_C"/>
</dbReference>
<reference evidence="8 9" key="1">
    <citation type="submission" date="2018-07" db="EMBL/GenBank/DDBJ databases">
        <title>Pseudomonas laoshanensis sp. nov., isolated from soil.</title>
        <authorList>
            <person name="Sun J."/>
            <person name="Yu L."/>
            <person name="Wang M."/>
            <person name="Zhang C."/>
        </authorList>
    </citation>
    <scope>NUCLEOTIDE SEQUENCE [LARGE SCALE GENOMIC DNA]</scope>
    <source>
        <strain evidence="8 9">Y22</strain>
    </source>
</reference>
<dbReference type="CDD" id="cd03482">
    <property type="entry name" value="MutL_Trans_MutL"/>
    <property type="match status" value="1"/>
</dbReference>
<evidence type="ECO:0000256" key="3">
    <source>
        <dbReference type="ARBA" id="ARBA00022763"/>
    </source>
</evidence>
<dbReference type="InterPro" id="IPR038973">
    <property type="entry name" value="MutL/Mlh/Pms-like"/>
</dbReference>
<dbReference type="FunFam" id="3.30.565.10:FF:000003">
    <property type="entry name" value="DNA mismatch repair endonuclease MutL"/>
    <property type="match status" value="1"/>
</dbReference>
<dbReference type="FunFam" id="3.30.230.10:FF:000013">
    <property type="entry name" value="DNA mismatch repair endonuclease MutL"/>
    <property type="match status" value="1"/>
</dbReference>
<dbReference type="CDD" id="cd16926">
    <property type="entry name" value="HATPase_MutL-MLH-PMS-like"/>
    <property type="match status" value="1"/>
</dbReference>
<dbReference type="PROSITE" id="PS00058">
    <property type="entry name" value="DNA_MISMATCH_REPAIR_1"/>
    <property type="match status" value="1"/>
</dbReference>
<keyword evidence="9" id="KW-1185">Reference proteome</keyword>
<dbReference type="GO" id="GO:0016887">
    <property type="term" value="F:ATP hydrolysis activity"/>
    <property type="evidence" value="ECO:0007669"/>
    <property type="project" value="InterPro"/>
</dbReference>
<protein>
    <recommendedName>
        <fullName evidence="2 5">DNA mismatch repair protein MutL</fullName>
    </recommendedName>
</protein>
<dbReference type="GO" id="GO:0005524">
    <property type="term" value="F:ATP binding"/>
    <property type="evidence" value="ECO:0007669"/>
    <property type="project" value="InterPro"/>
</dbReference>
<keyword evidence="8" id="KW-0255">Endonuclease</keyword>
<dbReference type="Pfam" id="PF01119">
    <property type="entry name" value="DNA_mis_repair"/>
    <property type="match status" value="1"/>
</dbReference>
<dbReference type="InterPro" id="IPR036890">
    <property type="entry name" value="HATPase_C_sf"/>
</dbReference>
<dbReference type="SUPFAM" id="SSF55874">
    <property type="entry name" value="ATPase domain of HSP90 chaperone/DNA topoisomerase II/histidine kinase"/>
    <property type="match status" value="1"/>
</dbReference>
<dbReference type="GO" id="GO:0140664">
    <property type="term" value="F:ATP-dependent DNA damage sensor activity"/>
    <property type="evidence" value="ECO:0007669"/>
    <property type="project" value="InterPro"/>
</dbReference>
<keyword evidence="3 5" id="KW-0227">DNA damage</keyword>
<feature type="domain" description="MutL C-terminal dimerisation" evidence="6">
    <location>
        <begin position="430"/>
        <end position="573"/>
    </location>
</feature>
<dbReference type="FunFam" id="3.30.1370.100:FF:000005">
    <property type="entry name" value="DNA mismatch repair protein MutL"/>
    <property type="match status" value="1"/>
</dbReference>
<evidence type="ECO:0000256" key="4">
    <source>
        <dbReference type="ARBA" id="ARBA00023204"/>
    </source>
</evidence>
<dbReference type="Pfam" id="PF08676">
    <property type="entry name" value="MutL_C"/>
    <property type="match status" value="1"/>
</dbReference>
<accession>A0A7V7KW58</accession>
<name>A0A7V7KW58_9GAMM</name>
<keyword evidence="8" id="KW-0378">Hydrolase</keyword>
<evidence type="ECO:0000259" key="7">
    <source>
        <dbReference type="SMART" id="SM01340"/>
    </source>
</evidence>
<dbReference type="InterPro" id="IPR020667">
    <property type="entry name" value="DNA_mismatch_repair_MutL"/>
</dbReference>
<dbReference type="Proteomes" id="UP000463138">
    <property type="component" value="Unassembled WGS sequence"/>
</dbReference>
<dbReference type="SUPFAM" id="SSF54211">
    <property type="entry name" value="Ribosomal protein S5 domain 2-like"/>
    <property type="match status" value="1"/>
</dbReference>
<dbReference type="RefSeq" id="WP_149332231.1">
    <property type="nucleotide sequence ID" value="NZ_QOVF01000002.1"/>
</dbReference>
<dbReference type="InterPro" id="IPR042121">
    <property type="entry name" value="MutL_C_regsub"/>
</dbReference>
<dbReference type="Pfam" id="PF13589">
    <property type="entry name" value="HATPase_c_3"/>
    <property type="match status" value="1"/>
</dbReference>
<proteinExistence type="inferred from homology"/>
<dbReference type="Gene3D" id="3.30.230.10">
    <property type="match status" value="1"/>
</dbReference>
<dbReference type="EMBL" id="QOVF01000002">
    <property type="protein sequence ID" value="KAA0694848.1"/>
    <property type="molecule type" value="Genomic_DNA"/>
</dbReference>
<dbReference type="HAMAP" id="MF_00149">
    <property type="entry name" value="DNA_mis_repair"/>
    <property type="match status" value="1"/>
</dbReference>
<comment type="caution">
    <text evidence="8">The sequence shown here is derived from an EMBL/GenBank/DDBJ whole genome shotgun (WGS) entry which is preliminary data.</text>
</comment>
<comment type="function">
    <text evidence="5">This protein is involved in the repair of mismatches in DNA. It is required for dam-dependent methyl-directed DNA mismatch repair. May act as a 'molecular matchmaker', a protein that promotes the formation of a stable complex between two or more DNA-binding proteins in an ATP-dependent manner without itself being part of a final effector complex.</text>
</comment>
<feature type="domain" description="DNA mismatch repair protein S5" evidence="7">
    <location>
        <begin position="213"/>
        <end position="331"/>
    </location>
</feature>
<dbReference type="GO" id="GO:0006298">
    <property type="term" value="P:mismatch repair"/>
    <property type="evidence" value="ECO:0007669"/>
    <property type="project" value="UniProtKB-UniRule"/>
</dbReference>
<dbReference type="PANTHER" id="PTHR10073:SF12">
    <property type="entry name" value="DNA MISMATCH REPAIR PROTEIN MLH1"/>
    <property type="match status" value="1"/>
</dbReference>
<comment type="similarity">
    <text evidence="1 5">Belongs to the DNA mismatch repair MutL/HexB family.</text>
</comment>
<dbReference type="SUPFAM" id="SSF118116">
    <property type="entry name" value="DNA mismatch repair protein MutL"/>
    <property type="match status" value="1"/>
</dbReference>
<evidence type="ECO:0000259" key="6">
    <source>
        <dbReference type="SMART" id="SM00853"/>
    </source>
</evidence>
<dbReference type="OrthoDB" id="9763467at2"/>
<dbReference type="InterPro" id="IPR020568">
    <property type="entry name" value="Ribosomal_Su5_D2-typ_SF"/>
</dbReference>
<dbReference type="InterPro" id="IPR042120">
    <property type="entry name" value="MutL_C_dimsub"/>
</dbReference>
<evidence type="ECO:0000256" key="2">
    <source>
        <dbReference type="ARBA" id="ARBA00021975"/>
    </source>
</evidence>
<evidence type="ECO:0000256" key="1">
    <source>
        <dbReference type="ARBA" id="ARBA00006082"/>
    </source>
</evidence>
<dbReference type="Gene3D" id="3.30.1370.100">
    <property type="entry name" value="MutL, C-terminal domain, regulatory subdomain"/>
    <property type="match status" value="1"/>
</dbReference>
<dbReference type="NCBIfam" id="NF000949">
    <property type="entry name" value="PRK00095.1-2"/>
    <property type="match status" value="1"/>
</dbReference>
<evidence type="ECO:0000256" key="5">
    <source>
        <dbReference type="HAMAP-Rule" id="MF_00149"/>
    </source>
</evidence>
<gene>
    <name evidence="5" type="primary">mutL</name>
    <name evidence="8" type="ORF">DT594_08190</name>
</gene>